<feature type="compositionally biased region" description="Basic and acidic residues" evidence="1">
    <location>
        <begin position="48"/>
        <end position="63"/>
    </location>
</feature>
<comment type="caution">
    <text evidence="2">The sequence shown here is derived from an EMBL/GenBank/DDBJ whole genome shotgun (WGS) entry which is preliminary data.</text>
</comment>
<name>A0A918A0Z8_9ACTN</name>
<gene>
    <name evidence="2" type="ORF">GCM10012280_69210</name>
</gene>
<keyword evidence="3" id="KW-1185">Reference proteome</keyword>
<dbReference type="Proteomes" id="UP000641932">
    <property type="component" value="Unassembled WGS sequence"/>
</dbReference>
<dbReference type="InterPro" id="IPR036514">
    <property type="entry name" value="SGNH_hydro_sf"/>
</dbReference>
<reference evidence="2" key="1">
    <citation type="journal article" date="2014" name="Int. J. Syst. Evol. Microbiol.">
        <title>Complete genome sequence of Corynebacterium casei LMG S-19264T (=DSM 44701T), isolated from a smear-ripened cheese.</title>
        <authorList>
            <consortium name="US DOE Joint Genome Institute (JGI-PGF)"/>
            <person name="Walter F."/>
            <person name="Albersmeier A."/>
            <person name="Kalinowski J."/>
            <person name="Ruckert C."/>
        </authorList>
    </citation>
    <scope>NUCLEOTIDE SEQUENCE</scope>
    <source>
        <strain evidence="2">CGMCC 4.7201</strain>
    </source>
</reference>
<feature type="region of interest" description="Disordered" evidence="1">
    <location>
        <begin position="44"/>
        <end position="112"/>
    </location>
</feature>
<evidence type="ECO:0000313" key="3">
    <source>
        <dbReference type="Proteomes" id="UP000641932"/>
    </source>
</evidence>
<feature type="compositionally biased region" description="Basic and acidic residues" evidence="1">
    <location>
        <begin position="96"/>
        <end position="110"/>
    </location>
</feature>
<evidence type="ECO:0000313" key="2">
    <source>
        <dbReference type="EMBL" id="GGP00440.1"/>
    </source>
</evidence>
<dbReference type="AlphaFoldDB" id="A0A918A0Z8"/>
<organism evidence="2 3">
    <name type="scientific">Wenjunlia tyrosinilytica</name>
    <dbReference type="NCBI Taxonomy" id="1544741"/>
    <lineage>
        <taxon>Bacteria</taxon>
        <taxon>Bacillati</taxon>
        <taxon>Actinomycetota</taxon>
        <taxon>Actinomycetes</taxon>
        <taxon>Kitasatosporales</taxon>
        <taxon>Streptomycetaceae</taxon>
        <taxon>Wenjunlia</taxon>
    </lineage>
</organism>
<feature type="region of interest" description="Disordered" evidence="1">
    <location>
        <begin position="126"/>
        <end position="152"/>
    </location>
</feature>
<protein>
    <submittedName>
        <fullName evidence="2">Uncharacterized protein</fullName>
    </submittedName>
</protein>
<reference evidence="2" key="2">
    <citation type="submission" date="2020-09" db="EMBL/GenBank/DDBJ databases">
        <authorList>
            <person name="Sun Q."/>
            <person name="Zhou Y."/>
        </authorList>
    </citation>
    <scope>NUCLEOTIDE SEQUENCE</scope>
    <source>
        <strain evidence="2">CGMCC 4.7201</strain>
    </source>
</reference>
<proteinExistence type="predicted"/>
<accession>A0A918A0Z8</accession>
<dbReference type="EMBL" id="BMMS01000057">
    <property type="protein sequence ID" value="GGP00440.1"/>
    <property type="molecule type" value="Genomic_DNA"/>
</dbReference>
<evidence type="ECO:0000256" key="1">
    <source>
        <dbReference type="SAM" id="MobiDB-lite"/>
    </source>
</evidence>
<dbReference type="Gene3D" id="3.40.50.1110">
    <property type="entry name" value="SGNH hydrolase"/>
    <property type="match status" value="1"/>
</dbReference>
<sequence>MRDGRPAIPLALITPINAGERERRINAAGPTLGDVRDVVAATAVAPRKAGDHRLHPIDDRDPAGPEDTALPTDGLHPSPAGLSADGRAAEPSRTLEGARVRSAARHEDHAPVTALCGEVSRGPGPSLPLTWDAGPFPTAIARGRPRQTGADS</sequence>